<evidence type="ECO:0000256" key="1">
    <source>
        <dbReference type="SAM" id="MobiDB-lite"/>
    </source>
</evidence>
<evidence type="ECO:0000313" key="3">
    <source>
        <dbReference type="Proteomes" id="UP001175271"/>
    </source>
</evidence>
<gene>
    <name evidence="2" type="ORF">QR680_008919</name>
</gene>
<organism evidence="2 3">
    <name type="scientific">Steinernema hermaphroditum</name>
    <dbReference type="NCBI Taxonomy" id="289476"/>
    <lineage>
        <taxon>Eukaryota</taxon>
        <taxon>Metazoa</taxon>
        <taxon>Ecdysozoa</taxon>
        <taxon>Nematoda</taxon>
        <taxon>Chromadorea</taxon>
        <taxon>Rhabditida</taxon>
        <taxon>Tylenchina</taxon>
        <taxon>Panagrolaimomorpha</taxon>
        <taxon>Strongyloidoidea</taxon>
        <taxon>Steinernematidae</taxon>
        <taxon>Steinernema</taxon>
    </lineage>
</organism>
<dbReference type="EMBL" id="JAUCMV010000001">
    <property type="protein sequence ID" value="KAK0424908.1"/>
    <property type="molecule type" value="Genomic_DNA"/>
</dbReference>
<feature type="compositionally biased region" description="Basic and acidic residues" evidence="1">
    <location>
        <begin position="134"/>
        <end position="146"/>
    </location>
</feature>
<reference evidence="2" key="1">
    <citation type="submission" date="2023-06" db="EMBL/GenBank/DDBJ databases">
        <title>Genomic analysis of the entomopathogenic nematode Steinernema hermaphroditum.</title>
        <authorList>
            <person name="Schwarz E.M."/>
            <person name="Heppert J.K."/>
            <person name="Baniya A."/>
            <person name="Schwartz H.T."/>
            <person name="Tan C.-H."/>
            <person name="Antoshechkin I."/>
            <person name="Sternberg P.W."/>
            <person name="Goodrich-Blair H."/>
            <person name="Dillman A.R."/>
        </authorList>
    </citation>
    <scope>NUCLEOTIDE SEQUENCE</scope>
    <source>
        <strain evidence="2">PS9179</strain>
        <tissue evidence="2">Whole animal</tissue>
    </source>
</reference>
<comment type="caution">
    <text evidence="2">The sequence shown here is derived from an EMBL/GenBank/DDBJ whole genome shotgun (WGS) entry which is preliminary data.</text>
</comment>
<sequence>MLLGRLLSLPLTSQRRLSHFHGYPSAERSNPTMPLRKERRRLQTNSLEEAVRFATSTYRHREADGSEEGGVESEGDPAFSFSATSLGAVDGISLEDARGFEEEAIDAKGEVLLRVTLKSFSRTRRGSVGGEPLPEPKEVEETRDKEVEGNSFIHNLTDLHKHVMKCFEENLKNPKAKKPKKLSKALSVIHVEATAPKIARDPKLQLKGKRTFFSTESAFVHSYE</sequence>
<name>A0AA39M8R9_9BILA</name>
<evidence type="ECO:0000313" key="2">
    <source>
        <dbReference type="EMBL" id="KAK0424908.1"/>
    </source>
</evidence>
<keyword evidence="3" id="KW-1185">Reference proteome</keyword>
<dbReference type="AlphaFoldDB" id="A0AA39M8R9"/>
<feature type="region of interest" description="Disordered" evidence="1">
    <location>
        <begin position="124"/>
        <end position="146"/>
    </location>
</feature>
<protein>
    <submittedName>
        <fullName evidence="2">Uncharacterized protein</fullName>
    </submittedName>
</protein>
<dbReference type="Proteomes" id="UP001175271">
    <property type="component" value="Unassembled WGS sequence"/>
</dbReference>
<proteinExistence type="predicted"/>
<accession>A0AA39M8R9</accession>